<dbReference type="SUPFAM" id="SSF51182">
    <property type="entry name" value="RmlC-like cupins"/>
    <property type="match status" value="1"/>
</dbReference>
<sequence>MELGIIIAINLKELRTERNLTLGQLSKISGISKGMLSDIEKGSSNPTINTIWKIANGLNVPYTRLMEGIENEATLVRRNEAVMQSNETKHYRVYCYFPSTPVRNFELFYVELDPHTSNASIGHSKKAQEYIYIMNGELELTTSAENYTLKEGDSLAFDSSINHTYMNRQTTLLKFIVINFYPN</sequence>
<keyword evidence="2" id="KW-0238">DNA-binding</keyword>
<dbReference type="PROSITE" id="PS50943">
    <property type="entry name" value="HTH_CROC1"/>
    <property type="match status" value="1"/>
</dbReference>
<name>A0A1G9Y707_9FIRM</name>
<dbReference type="GO" id="GO:0003700">
    <property type="term" value="F:DNA-binding transcription factor activity"/>
    <property type="evidence" value="ECO:0007669"/>
    <property type="project" value="TreeGrafter"/>
</dbReference>
<dbReference type="InterPro" id="IPR050807">
    <property type="entry name" value="TransReg_Diox_bact_type"/>
</dbReference>
<dbReference type="SUPFAM" id="SSF47413">
    <property type="entry name" value="lambda repressor-like DNA-binding domains"/>
    <property type="match status" value="1"/>
</dbReference>
<keyword evidence="3" id="KW-0804">Transcription</keyword>
<dbReference type="SMART" id="SM00530">
    <property type="entry name" value="HTH_XRE"/>
    <property type="match status" value="1"/>
</dbReference>
<dbReference type="CDD" id="cd00093">
    <property type="entry name" value="HTH_XRE"/>
    <property type="match status" value="1"/>
</dbReference>
<dbReference type="InterPro" id="IPR011051">
    <property type="entry name" value="RmlC_Cupin_sf"/>
</dbReference>
<evidence type="ECO:0000256" key="2">
    <source>
        <dbReference type="ARBA" id="ARBA00023125"/>
    </source>
</evidence>
<dbReference type="GO" id="GO:0003677">
    <property type="term" value="F:DNA binding"/>
    <property type="evidence" value="ECO:0007669"/>
    <property type="project" value="UniProtKB-KW"/>
</dbReference>
<dbReference type="InterPro" id="IPR001387">
    <property type="entry name" value="Cro/C1-type_HTH"/>
</dbReference>
<dbReference type="Pfam" id="PF01381">
    <property type="entry name" value="HTH_3"/>
    <property type="match status" value="1"/>
</dbReference>
<dbReference type="Pfam" id="PF07883">
    <property type="entry name" value="Cupin_2"/>
    <property type="match status" value="1"/>
</dbReference>
<dbReference type="RefSeq" id="WP_091651355.1">
    <property type="nucleotide sequence ID" value="NZ_FNHQ01000021.1"/>
</dbReference>
<evidence type="ECO:0000256" key="1">
    <source>
        <dbReference type="ARBA" id="ARBA00023015"/>
    </source>
</evidence>
<dbReference type="STRING" id="349095.SAMN05660299_02009"/>
<dbReference type="GO" id="GO:0005829">
    <property type="term" value="C:cytosol"/>
    <property type="evidence" value="ECO:0007669"/>
    <property type="project" value="TreeGrafter"/>
</dbReference>
<reference evidence="5 6" key="1">
    <citation type="submission" date="2016-10" db="EMBL/GenBank/DDBJ databases">
        <authorList>
            <person name="de Groot N.N."/>
        </authorList>
    </citation>
    <scope>NUCLEOTIDE SEQUENCE [LARGE SCALE GENOMIC DNA]</scope>
    <source>
        <strain evidence="5 6">DSM 16981</strain>
    </source>
</reference>
<dbReference type="InterPro" id="IPR014710">
    <property type="entry name" value="RmlC-like_jellyroll"/>
</dbReference>
<dbReference type="PANTHER" id="PTHR46797:SF23">
    <property type="entry name" value="HTH-TYPE TRANSCRIPTIONAL REGULATOR SUTR"/>
    <property type="match status" value="1"/>
</dbReference>
<keyword evidence="1" id="KW-0805">Transcription regulation</keyword>
<dbReference type="OrthoDB" id="9781521at2"/>
<dbReference type="EMBL" id="FNHQ01000021">
    <property type="protein sequence ID" value="SDN04952.1"/>
    <property type="molecule type" value="Genomic_DNA"/>
</dbReference>
<proteinExistence type="predicted"/>
<protein>
    <submittedName>
        <fullName evidence="5">Cupin domain-containing protein</fullName>
    </submittedName>
</protein>
<evidence type="ECO:0000313" key="6">
    <source>
        <dbReference type="Proteomes" id="UP000199309"/>
    </source>
</evidence>
<dbReference type="InterPro" id="IPR013096">
    <property type="entry name" value="Cupin_2"/>
</dbReference>
<dbReference type="CDD" id="cd02209">
    <property type="entry name" value="cupin_XRE_C"/>
    <property type="match status" value="1"/>
</dbReference>
<gene>
    <name evidence="5" type="ORF">SAMN05660299_02009</name>
</gene>
<dbReference type="Proteomes" id="UP000199309">
    <property type="component" value="Unassembled WGS sequence"/>
</dbReference>
<evidence type="ECO:0000313" key="5">
    <source>
        <dbReference type="EMBL" id="SDN04952.1"/>
    </source>
</evidence>
<evidence type="ECO:0000259" key="4">
    <source>
        <dbReference type="PROSITE" id="PS50943"/>
    </source>
</evidence>
<accession>A0A1G9Y707</accession>
<dbReference type="AlphaFoldDB" id="A0A1G9Y707"/>
<keyword evidence="6" id="KW-1185">Reference proteome</keyword>
<evidence type="ECO:0000256" key="3">
    <source>
        <dbReference type="ARBA" id="ARBA00023163"/>
    </source>
</evidence>
<feature type="domain" description="HTH cro/C1-type" evidence="4">
    <location>
        <begin position="11"/>
        <end position="65"/>
    </location>
</feature>
<dbReference type="Gene3D" id="1.10.260.40">
    <property type="entry name" value="lambda repressor-like DNA-binding domains"/>
    <property type="match status" value="1"/>
</dbReference>
<organism evidence="5 6">
    <name type="scientific">Megasphaera paucivorans</name>
    <dbReference type="NCBI Taxonomy" id="349095"/>
    <lineage>
        <taxon>Bacteria</taxon>
        <taxon>Bacillati</taxon>
        <taxon>Bacillota</taxon>
        <taxon>Negativicutes</taxon>
        <taxon>Veillonellales</taxon>
        <taxon>Veillonellaceae</taxon>
        <taxon>Megasphaera</taxon>
    </lineage>
</organism>
<dbReference type="InterPro" id="IPR010982">
    <property type="entry name" value="Lambda_DNA-bd_dom_sf"/>
</dbReference>
<dbReference type="Gene3D" id="2.60.120.10">
    <property type="entry name" value="Jelly Rolls"/>
    <property type="match status" value="1"/>
</dbReference>
<dbReference type="PANTHER" id="PTHR46797">
    <property type="entry name" value="HTH-TYPE TRANSCRIPTIONAL REGULATOR"/>
    <property type="match status" value="1"/>
</dbReference>